<dbReference type="EMBL" id="JAEPRB010000021">
    <property type="protein sequence ID" value="KAG2226017.1"/>
    <property type="molecule type" value="Genomic_DNA"/>
</dbReference>
<name>A0A8H7SD41_9FUNG</name>
<dbReference type="Proteomes" id="UP000646827">
    <property type="component" value="Unassembled WGS sequence"/>
</dbReference>
<accession>A0A8H7SD41</accession>
<proteinExistence type="predicted"/>
<evidence type="ECO:0000256" key="1">
    <source>
        <dbReference type="SAM" id="MobiDB-lite"/>
    </source>
</evidence>
<gene>
    <name evidence="2" type="ORF">INT45_002483</name>
</gene>
<dbReference type="AlphaFoldDB" id="A0A8H7SD41"/>
<reference evidence="2 3" key="1">
    <citation type="submission" date="2020-12" db="EMBL/GenBank/DDBJ databases">
        <title>Metabolic potential, ecology and presence of endohyphal bacteria is reflected in genomic diversity of Mucoromycotina.</title>
        <authorList>
            <person name="Muszewska A."/>
            <person name="Okrasinska A."/>
            <person name="Steczkiewicz K."/>
            <person name="Drgas O."/>
            <person name="Orlowska M."/>
            <person name="Perlinska-Lenart U."/>
            <person name="Aleksandrzak-Piekarczyk T."/>
            <person name="Szatraj K."/>
            <person name="Zielenkiewicz U."/>
            <person name="Pilsyk S."/>
            <person name="Malc E."/>
            <person name="Mieczkowski P."/>
            <person name="Kruszewska J.S."/>
            <person name="Biernat P."/>
            <person name="Pawlowska J."/>
        </authorList>
    </citation>
    <scope>NUCLEOTIDE SEQUENCE [LARGE SCALE GENOMIC DNA]</scope>
    <source>
        <strain evidence="2 3">CBS 142.35</strain>
    </source>
</reference>
<feature type="region of interest" description="Disordered" evidence="1">
    <location>
        <begin position="89"/>
        <end position="111"/>
    </location>
</feature>
<organism evidence="2 3">
    <name type="scientific">Circinella minor</name>
    <dbReference type="NCBI Taxonomy" id="1195481"/>
    <lineage>
        <taxon>Eukaryota</taxon>
        <taxon>Fungi</taxon>
        <taxon>Fungi incertae sedis</taxon>
        <taxon>Mucoromycota</taxon>
        <taxon>Mucoromycotina</taxon>
        <taxon>Mucoromycetes</taxon>
        <taxon>Mucorales</taxon>
        <taxon>Lichtheimiaceae</taxon>
        <taxon>Circinella</taxon>
    </lineage>
</organism>
<protein>
    <submittedName>
        <fullName evidence="2">Uncharacterized protein</fullName>
    </submittedName>
</protein>
<comment type="caution">
    <text evidence="2">The sequence shown here is derived from an EMBL/GenBank/DDBJ whole genome shotgun (WGS) entry which is preliminary data.</text>
</comment>
<sequence>MALSFRLKRLTDLKKYVKKQDVQIETATSEDIEMEEVPPKKERFLEYNIYTDEDRRRYFYFLKYKLMKPKEAAIGANVNYHTTRKWKKAQADDPEGKIPTKVTNKTPGRPASQLNDVHKTHFVDYEVPTLEDFVKSLDKDLLHNGHLNCKQYWTSKYRILH</sequence>
<dbReference type="OrthoDB" id="2247135at2759"/>
<keyword evidence="3" id="KW-1185">Reference proteome</keyword>
<evidence type="ECO:0000313" key="2">
    <source>
        <dbReference type="EMBL" id="KAG2226017.1"/>
    </source>
</evidence>
<evidence type="ECO:0000313" key="3">
    <source>
        <dbReference type="Proteomes" id="UP000646827"/>
    </source>
</evidence>
<feature type="compositionally biased region" description="Basic and acidic residues" evidence="1">
    <location>
        <begin position="89"/>
        <end position="98"/>
    </location>
</feature>